<feature type="compositionally biased region" description="Basic and acidic residues" evidence="4">
    <location>
        <begin position="519"/>
        <end position="537"/>
    </location>
</feature>
<dbReference type="GO" id="GO:0010032">
    <property type="term" value="P:meiotic chromosome condensation"/>
    <property type="evidence" value="ECO:0007669"/>
    <property type="project" value="TreeGrafter"/>
</dbReference>
<feature type="compositionally biased region" description="Polar residues" evidence="4">
    <location>
        <begin position="163"/>
        <end position="173"/>
    </location>
</feature>
<feature type="compositionally biased region" description="Low complexity" evidence="4">
    <location>
        <begin position="474"/>
        <end position="490"/>
    </location>
</feature>
<feature type="domain" description="Condensin II complex subunit H2 N-terminal" evidence="5">
    <location>
        <begin position="101"/>
        <end position="161"/>
    </location>
</feature>
<feature type="region of interest" description="Disordered" evidence="4">
    <location>
        <begin position="1037"/>
        <end position="1077"/>
    </location>
</feature>
<dbReference type="GO" id="GO:0003682">
    <property type="term" value="F:chromatin binding"/>
    <property type="evidence" value="ECO:0007669"/>
    <property type="project" value="TreeGrafter"/>
</dbReference>
<feature type="compositionally biased region" description="Acidic residues" evidence="4">
    <location>
        <begin position="20"/>
        <end position="29"/>
    </location>
</feature>
<evidence type="ECO:0000256" key="4">
    <source>
        <dbReference type="SAM" id="MobiDB-lite"/>
    </source>
</evidence>
<dbReference type="InterPro" id="IPR031737">
    <property type="entry name" value="CNDH2_C"/>
</dbReference>
<evidence type="ECO:0000256" key="3">
    <source>
        <dbReference type="ARBA" id="ARBA00023242"/>
    </source>
</evidence>
<name>A0A182NKT3_9DIPT</name>
<organism evidence="7 8">
    <name type="scientific">Anopheles dirus</name>
    <dbReference type="NCBI Taxonomy" id="7168"/>
    <lineage>
        <taxon>Eukaryota</taxon>
        <taxon>Metazoa</taxon>
        <taxon>Ecdysozoa</taxon>
        <taxon>Arthropoda</taxon>
        <taxon>Hexapoda</taxon>
        <taxon>Insecta</taxon>
        <taxon>Pterygota</taxon>
        <taxon>Neoptera</taxon>
        <taxon>Endopterygota</taxon>
        <taxon>Diptera</taxon>
        <taxon>Nematocera</taxon>
        <taxon>Culicoidea</taxon>
        <taxon>Culicidae</taxon>
        <taxon>Anophelinae</taxon>
        <taxon>Anopheles</taxon>
    </lineage>
</organism>
<evidence type="ECO:0000313" key="7">
    <source>
        <dbReference type="EnsemblMetazoa" id="ADIR008263-PA"/>
    </source>
</evidence>
<feature type="compositionally biased region" description="Basic and acidic residues" evidence="4">
    <location>
        <begin position="141"/>
        <end position="156"/>
    </location>
</feature>
<feature type="compositionally biased region" description="Basic and acidic residues" evidence="4">
    <location>
        <begin position="716"/>
        <end position="725"/>
    </location>
</feature>
<sequence>MKRNITISQNWRPETGNALDEQDSDDDEPIPSTSYGSRSINAPTMQHAHYSDNHAFTSAASSNRGSVMRGEEIANLLMQVADKKERCYDFDLQQHLTLYSVSRLRNINFPEAAMLIACAAQIYGRKVDYLSDIIMHMNDDQKEREKKSAREKKAAENDGESGATETDASNAKTTGRKRAGRFNPQSLSDCFGDLEFTCTDKKLLKLDALVKAVPTVDVDRRTKVQQMQDLCQELRTNPARQRRQEILNRLRDDACIAPIMSSNGAARKNQILDFESGDTIGTRYDYQIHLNYIDGQTGSLMAEHDLKRFFQRCDVIDFLSEQHDSEQERCTRLGMPAPTDLLAARERELKLYMPPEYLRNRYRITLNNTTDFDNAVLQARITNYSSDPILSLMDQAERRNATQTHDSAQPVDAQQDSAICSPLSSPGGPVAACEQTKANETSLEDHDSGFYNDTIGEDDPSFGGVLSSSRTDGNTSATELENNTATTEASTYEKSSMESTLEAELVALETQASAQKGSSDPKRLSVDEGIGVDRESPPRSGASPVLETSAQKSPAVLLFTSGTVFPRPAVLRPVKLVQNFLGILEEVARKHVPFALPMEYRKLKAEFSRRQEDEMKKSCKVQLFSLKSEKSNKNLRPSTPDQEDFLGFDEDELDELPPKVGTRPTKNITMSAADAPSPARQRRSSSPDLNFNGFDEQEIIATRKATAAWLKRLSEVQVKRSESPKQRTNGGTGTKSQPVTPTRTLSCDSGISDTVDRNGGKGPCTDPSEPISEDAGEFTDSELPEPSAADDEPPSRSKQPLQEHTDASNARIQQSMQEAKERFDKVSQWHRKLKPILIESEKRNHFDIHAYGTTIIDTFDPTAPFGAERITLAKVLEHKAPYSTARFFLSMLMLANTNNVQICNRNVNPLQLSSTDEIELRLLSRKRHHQELEALGELLPPNDGVGHNDRKPQRGARPNRKRKIAPEAPPPDDNDNEDEPRRPDPSSRLHGELGTTDDGPSFFDGVQQMYADLTAGGDAQRKRVAFRRGMRNCAYGLADREDQEASDQPPCSVTEHELPPEALLPPEPAPPPPSPFSTAAVAAAVTTSCDPDLACARSVFSLAESGYESVLGGADDI</sequence>
<evidence type="ECO:0000256" key="1">
    <source>
        <dbReference type="ARBA" id="ARBA00004123"/>
    </source>
</evidence>
<dbReference type="GO" id="GO:0051306">
    <property type="term" value="P:mitotic sister chromatid separation"/>
    <property type="evidence" value="ECO:0007669"/>
    <property type="project" value="TreeGrafter"/>
</dbReference>
<dbReference type="GO" id="GO:0000796">
    <property type="term" value="C:condensin complex"/>
    <property type="evidence" value="ECO:0007669"/>
    <property type="project" value="TreeGrafter"/>
</dbReference>
<evidence type="ECO:0000259" key="5">
    <source>
        <dbReference type="Pfam" id="PF06278"/>
    </source>
</evidence>
<feature type="compositionally biased region" description="Basic residues" evidence="4">
    <location>
        <begin position="953"/>
        <end position="963"/>
    </location>
</feature>
<dbReference type="InterPro" id="IPR031739">
    <property type="entry name" value="Ncaph2"/>
</dbReference>
<reference evidence="7" key="2">
    <citation type="submission" date="2020-05" db="UniProtKB">
        <authorList>
            <consortium name="EnsemblMetazoa"/>
        </authorList>
    </citation>
    <scope>IDENTIFICATION</scope>
    <source>
        <strain evidence="7">WRAIR2</strain>
    </source>
</reference>
<dbReference type="AlphaFoldDB" id="A0A182NKT3"/>
<accession>A0A182NKT3</accession>
<dbReference type="Pfam" id="PF16858">
    <property type="entry name" value="CNDH2_C"/>
    <property type="match status" value="1"/>
</dbReference>
<comment type="subcellular location">
    <subcellularLocation>
        <location evidence="1">Nucleus</location>
    </subcellularLocation>
</comment>
<dbReference type="Pfam" id="PF06278">
    <property type="entry name" value="CNDH2_N"/>
    <property type="match status" value="1"/>
</dbReference>
<feature type="region of interest" description="Disordered" evidence="4">
    <location>
        <begin position="1"/>
        <end position="39"/>
    </location>
</feature>
<comment type="similarity">
    <text evidence="2">Belongs to the CND2 H2 (condensin-2 subunit 2) family.</text>
</comment>
<feature type="compositionally biased region" description="Polar residues" evidence="4">
    <location>
        <begin position="401"/>
        <end position="424"/>
    </location>
</feature>
<feature type="compositionally biased region" description="Basic and acidic residues" evidence="4">
    <location>
        <begin position="979"/>
        <end position="991"/>
    </location>
</feature>
<feature type="region of interest" description="Disordered" evidence="4">
    <location>
        <begin position="716"/>
        <end position="808"/>
    </location>
</feature>
<feature type="compositionally biased region" description="Low complexity" evidence="4">
    <location>
        <begin position="671"/>
        <end position="688"/>
    </location>
</feature>
<proteinExistence type="inferred from homology"/>
<feature type="compositionally biased region" description="Polar residues" evidence="4">
    <location>
        <begin position="1"/>
        <end position="12"/>
    </location>
</feature>
<dbReference type="Proteomes" id="UP000075884">
    <property type="component" value="Unassembled WGS sequence"/>
</dbReference>
<feature type="region of interest" description="Disordered" evidence="4">
    <location>
        <begin position="141"/>
        <end position="180"/>
    </location>
</feature>
<feature type="compositionally biased region" description="Acidic residues" evidence="4">
    <location>
        <begin position="641"/>
        <end position="655"/>
    </location>
</feature>
<feature type="domain" description="Condensin-2 complex subunit H2 C-terminal" evidence="6">
    <location>
        <begin position="802"/>
        <end position="932"/>
    </location>
</feature>
<feature type="compositionally biased region" description="Pro residues" evidence="4">
    <location>
        <begin position="1062"/>
        <end position="1075"/>
    </location>
</feature>
<dbReference type="InterPro" id="IPR009378">
    <property type="entry name" value="H2_N"/>
</dbReference>
<evidence type="ECO:0008006" key="9">
    <source>
        <dbReference type="Google" id="ProtNLM"/>
    </source>
</evidence>
<feature type="region of interest" description="Disordered" evidence="4">
    <location>
        <begin position="398"/>
        <end position="548"/>
    </location>
</feature>
<dbReference type="EnsemblMetazoa" id="ADIR008263-RA">
    <property type="protein sequence ID" value="ADIR008263-PA"/>
    <property type="gene ID" value="ADIR008263"/>
</dbReference>
<feature type="compositionally biased region" description="Acidic residues" evidence="4">
    <location>
        <begin position="771"/>
        <end position="792"/>
    </location>
</feature>
<dbReference type="PANTHER" id="PTHR14324">
    <property type="entry name" value="CONDENSIN-2 COMPLEX SUBUNIT H2"/>
    <property type="match status" value="1"/>
</dbReference>
<evidence type="ECO:0000259" key="6">
    <source>
        <dbReference type="Pfam" id="PF16858"/>
    </source>
</evidence>
<evidence type="ECO:0000313" key="8">
    <source>
        <dbReference type="Proteomes" id="UP000075884"/>
    </source>
</evidence>
<feature type="compositionally biased region" description="Polar residues" evidence="4">
    <location>
        <begin position="726"/>
        <end position="752"/>
    </location>
</feature>
<dbReference type="VEuPathDB" id="VectorBase:ADIR008263"/>
<dbReference type="PANTHER" id="PTHR14324:SF3">
    <property type="entry name" value="CONDENSIN-2 COMPLEX SUBUNIT H2"/>
    <property type="match status" value="1"/>
</dbReference>
<feature type="region of interest" description="Disordered" evidence="4">
    <location>
        <begin position="935"/>
        <end position="1004"/>
    </location>
</feature>
<dbReference type="GO" id="GO:0005634">
    <property type="term" value="C:nucleus"/>
    <property type="evidence" value="ECO:0007669"/>
    <property type="project" value="UniProtKB-SubCell"/>
</dbReference>
<protein>
    <recommendedName>
        <fullName evidence="9">Condensin-2 complex subunit H2 C-terminal domain-containing protein</fullName>
    </recommendedName>
</protein>
<keyword evidence="8" id="KW-1185">Reference proteome</keyword>
<evidence type="ECO:0000256" key="2">
    <source>
        <dbReference type="ARBA" id="ARBA00007844"/>
    </source>
</evidence>
<reference evidence="8" key="1">
    <citation type="submission" date="2013-03" db="EMBL/GenBank/DDBJ databases">
        <title>The Genome Sequence of Anopheles dirus WRAIR2.</title>
        <authorList>
            <consortium name="The Broad Institute Genomics Platform"/>
            <person name="Neafsey D.E."/>
            <person name="Walton C."/>
            <person name="Walker B."/>
            <person name="Young S.K."/>
            <person name="Zeng Q."/>
            <person name="Gargeya S."/>
            <person name="Fitzgerald M."/>
            <person name="Haas B."/>
            <person name="Abouelleil A."/>
            <person name="Allen A.W."/>
            <person name="Alvarado L."/>
            <person name="Arachchi H.M."/>
            <person name="Berlin A.M."/>
            <person name="Chapman S.B."/>
            <person name="Gainer-Dewar J."/>
            <person name="Goldberg J."/>
            <person name="Griggs A."/>
            <person name="Gujja S."/>
            <person name="Hansen M."/>
            <person name="Howarth C."/>
            <person name="Imamovic A."/>
            <person name="Ireland A."/>
            <person name="Larimer J."/>
            <person name="McCowan C."/>
            <person name="Murphy C."/>
            <person name="Pearson M."/>
            <person name="Poon T.W."/>
            <person name="Priest M."/>
            <person name="Roberts A."/>
            <person name="Saif S."/>
            <person name="Shea T."/>
            <person name="Sisk P."/>
            <person name="Sykes S."/>
            <person name="Wortman J."/>
            <person name="Nusbaum C."/>
            <person name="Birren B."/>
        </authorList>
    </citation>
    <scope>NUCLEOTIDE SEQUENCE [LARGE SCALE GENOMIC DNA]</scope>
    <source>
        <strain evidence="8">WRAIR2</strain>
    </source>
</reference>
<keyword evidence="3" id="KW-0539">Nucleus</keyword>
<dbReference type="STRING" id="7168.A0A182NKT3"/>
<feature type="region of interest" description="Disordered" evidence="4">
    <location>
        <begin position="631"/>
        <end position="692"/>
    </location>
</feature>